<gene>
    <name evidence="2" type="primary">Contig17088.g18208</name>
    <name evidence="2" type="ORF">STYLEM_4744</name>
</gene>
<dbReference type="Pfam" id="PF18036">
    <property type="entry name" value="Ubiquitin_4"/>
    <property type="match status" value="1"/>
</dbReference>
<dbReference type="InterPro" id="IPR040610">
    <property type="entry name" value="SNRNP25_ubiquitin"/>
</dbReference>
<evidence type="ECO:0000313" key="3">
    <source>
        <dbReference type="Proteomes" id="UP000039865"/>
    </source>
</evidence>
<dbReference type="Gene3D" id="3.10.20.90">
    <property type="entry name" value="Phosphatidylinositol 3-kinase Catalytic Subunit, Chain A, domain 1"/>
    <property type="match status" value="1"/>
</dbReference>
<protein>
    <recommendedName>
        <fullName evidence="1">SNRNP25 ubiquitin-like domain-containing protein</fullName>
    </recommendedName>
</protein>
<dbReference type="InParanoid" id="A0A078A4Q8"/>
<feature type="domain" description="SNRNP25 ubiquitin-like" evidence="1">
    <location>
        <begin position="39"/>
        <end position="120"/>
    </location>
</feature>
<reference evidence="2 3" key="1">
    <citation type="submission" date="2014-06" db="EMBL/GenBank/DDBJ databases">
        <authorList>
            <person name="Swart Estienne"/>
        </authorList>
    </citation>
    <scope>NUCLEOTIDE SEQUENCE [LARGE SCALE GENOMIC DNA]</scope>
    <source>
        <strain evidence="2 3">130c</strain>
    </source>
</reference>
<evidence type="ECO:0000313" key="2">
    <source>
        <dbReference type="EMBL" id="CDW75749.1"/>
    </source>
</evidence>
<accession>A0A078A4Q8</accession>
<dbReference type="EMBL" id="CCKQ01004587">
    <property type="protein sequence ID" value="CDW75749.1"/>
    <property type="molecule type" value="Genomic_DNA"/>
</dbReference>
<name>A0A078A4Q8_STYLE</name>
<dbReference type="AlphaFoldDB" id="A0A078A4Q8"/>
<organism evidence="2 3">
    <name type="scientific">Stylonychia lemnae</name>
    <name type="common">Ciliate</name>
    <dbReference type="NCBI Taxonomy" id="5949"/>
    <lineage>
        <taxon>Eukaryota</taxon>
        <taxon>Sar</taxon>
        <taxon>Alveolata</taxon>
        <taxon>Ciliophora</taxon>
        <taxon>Intramacronucleata</taxon>
        <taxon>Spirotrichea</taxon>
        <taxon>Stichotrichia</taxon>
        <taxon>Sporadotrichida</taxon>
        <taxon>Oxytrichidae</taxon>
        <taxon>Stylonychinae</taxon>
        <taxon>Stylonychia</taxon>
    </lineage>
</organism>
<dbReference type="OrthoDB" id="72819at2759"/>
<sequence>MHIQIIEKNQILLPDIKPDITIEQLENILAVEQSKQIYTVVIQKMDGQSQIIVKIPADKLTLSNLRRRIEQQFGGKERINWKYVWGSNALVFDNRYLLVSNMNFDLKLIGMKDQSMLRFKGLVRRRNKNGPIRLRENERDQYIIV</sequence>
<proteinExistence type="predicted"/>
<dbReference type="Proteomes" id="UP000039865">
    <property type="component" value="Unassembled WGS sequence"/>
</dbReference>
<evidence type="ECO:0000259" key="1">
    <source>
        <dbReference type="Pfam" id="PF18036"/>
    </source>
</evidence>
<keyword evidence="3" id="KW-1185">Reference proteome</keyword>